<dbReference type="PANTHER" id="PTHR15696">
    <property type="entry name" value="SMG-7 SUPPRESSOR WITH MORPHOLOGICAL EFFECT ON GENITALIA PROTEIN 7"/>
    <property type="match status" value="1"/>
</dbReference>
<sequence>MDQQKSVHEVVNHEKQMLTLMYSKGMWNWDSDVLKLYRKIRTLYENALLDMNQLVEHQVTEYHLWRLHYQLIDEFRKKIRKQSHNAETVKKDNSPECVGSERNIDKEGLKGFVAFVSEANEFYQKLIIKFRNSCGLVGEVFLNNEHRAAVSAEPQKAAYACEYTCHRLLICLGDLARYGEIVKRSEACEWSIAAKYYFESIRTFPDSGNPHNQLALLATYVGDSFLALYHCVRSLALKEPFPDAWRNIMLLFEENRSTELPSISSQMQLDFLNPSKKIYSSKTSREENNCARDSKSENTEKNFSENLELWPLLVRTISFLLVRSSLDDFPRTLASALNSLEALLVANKSKLAISLESYQSLDSSRKGPYRAIQLVTVFIFVAHSLTESLERDESKSTEKREEKHSELKSLAFAAMFICMGRFTERCMQKGSSADSCPLLPAMLVFTEWFVGSLGTVKTYNADKRVANALSYFLNTLADLLDRVELNGDEPFSDNTALWEDHELRGFYPLSHVHQTLNFKTNHDCVEISKFKNECRLQRLFTAAKRISDVHRNSELSNSLNSARKSSDQSSHESNMGLIKAHTVTEDEEVILFKPITRRNSAPVCIPEPETISQTRTQPAPVDEWLRRATSLSASQNAENAGSFSFHSTPNPGHNEHHVGPPSLSSWNIERESGPHGLKLLSPIEEVVSTSLDELSIHESKGPKMTTGANSTIIHELPPRATTVPSAPLLPDDATWLRANPSLMPDYRGIKVDGILGAGPTAQPPYVGMSSSEWLYYYRNCQNTGRGGHHLSPTSSNSEKGRKWFGVSDSESEQDSTIIELALGELGSKEPGTLPRPASEKVEGVRIWTEEVTSPSKEGLGGAWPSGGADSLGIGSGAREEGWVGWQKVETEEKKKKKG</sequence>
<dbReference type="GO" id="GO:0000184">
    <property type="term" value="P:nuclear-transcribed mRNA catabolic process, nonsense-mediated decay"/>
    <property type="evidence" value="ECO:0007669"/>
    <property type="project" value="TreeGrafter"/>
</dbReference>
<dbReference type="OrthoDB" id="69928at2759"/>
<reference evidence="4" key="1">
    <citation type="submission" date="2019-12" db="EMBL/GenBank/DDBJ databases">
        <authorList>
            <person name="Scholes J."/>
        </authorList>
    </citation>
    <scope>NUCLEOTIDE SEQUENCE</scope>
</reference>
<keyword evidence="5" id="KW-1185">Reference proteome</keyword>
<dbReference type="GO" id="GO:0042162">
    <property type="term" value="F:telomeric DNA binding"/>
    <property type="evidence" value="ECO:0007669"/>
    <property type="project" value="TreeGrafter"/>
</dbReference>
<evidence type="ECO:0000313" key="4">
    <source>
        <dbReference type="EMBL" id="CAA0825282.1"/>
    </source>
</evidence>
<evidence type="ECO:0000259" key="2">
    <source>
        <dbReference type="Pfam" id="PF10373"/>
    </source>
</evidence>
<dbReference type="GO" id="GO:0005697">
    <property type="term" value="C:telomerase holoenzyme complex"/>
    <property type="evidence" value="ECO:0007669"/>
    <property type="project" value="TreeGrafter"/>
</dbReference>
<evidence type="ECO:0000256" key="1">
    <source>
        <dbReference type="SAM" id="MobiDB-lite"/>
    </source>
</evidence>
<dbReference type="Gene3D" id="1.25.40.10">
    <property type="entry name" value="Tetratricopeptide repeat domain"/>
    <property type="match status" value="1"/>
</dbReference>
<dbReference type="InterPro" id="IPR018834">
    <property type="entry name" value="DNA/RNA-bd_Est1-type"/>
</dbReference>
<dbReference type="Pfam" id="PF10374">
    <property type="entry name" value="EST1"/>
    <property type="match status" value="1"/>
</dbReference>
<feature type="domain" description="DNA/RNA-binding" evidence="2">
    <location>
        <begin position="193"/>
        <end position="511"/>
    </location>
</feature>
<dbReference type="InterPro" id="IPR045153">
    <property type="entry name" value="Est1/Ebs1-like"/>
</dbReference>
<dbReference type="Proteomes" id="UP001153555">
    <property type="component" value="Unassembled WGS sequence"/>
</dbReference>
<proteinExistence type="predicted"/>
<dbReference type="SUPFAM" id="SSF48452">
    <property type="entry name" value="TPR-like"/>
    <property type="match status" value="1"/>
</dbReference>
<feature type="region of interest" description="Disordered" evidence="1">
    <location>
        <begin position="849"/>
        <end position="898"/>
    </location>
</feature>
<feature type="domain" description="Telomerase activating protein Est1-like N-terminal" evidence="3">
    <location>
        <begin position="61"/>
        <end position="182"/>
    </location>
</feature>
<feature type="region of interest" description="Disordered" evidence="1">
    <location>
        <begin position="786"/>
        <end position="808"/>
    </location>
</feature>
<dbReference type="EMBL" id="CACSLK010026072">
    <property type="protein sequence ID" value="CAA0825282.1"/>
    <property type="molecule type" value="Genomic_DNA"/>
</dbReference>
<dbReference type="InterPro" id="IPR011990">
    <property type="entry name" value="TPR-like_helical_dom_sf"/>
</dbReference>
<dbReference type="PANTHER" id="PTHR15696:SF0">
    <property type="entry name" value="TELOMERASE-BINDING PROTEIN EST1A"/>
    <property type="match status" value="1"/>
</dbReference>
<accession>A0A9N7N8A4</accession>
<comment type="caution">
    <text evidence="4">The sequence shown here is derived from an EMBL/GenBank/DDBJ whole genome shotgun (WGS) entry which is preliminary data.</text>
</comment>
<dbReference type="InterPro" id="IPR019458">
    <property type="entry name" value="Est1-like_N"/>
</dbReference>
<dbReference type="AlphaFoldDB" id="A0A9N7N8A4"/>
<feature type="compositionally biased region" description="Basic and acidic residues" evidence="1">
    <location>
        <begin position="888"/>
        <end position="898"/>
    </location>
</feature>
<dbReference type="Pfam" id="PF10373">
    <property type="entry name" value="EST1_DNA_bind"/>
    <property type="match status" value="1"/>
</dbReference>
<feature type="compositionally biased region" description="Polar residues" evidence="1">
    <location>
        <begin position="554"/>
        <end position="563"/>
    </location>
</feature>
<gene>
    <name evidence="4" type="ORF">SHERM_22065</name>
</gene>
<feature type="region of interest" description="Disordered" evidence="1">
    <location>
        <begin position="551"/>
        <end position="574"/>
    </location>
</feature>
<organism evidence="4 5">
    <name type="scientific">Striga hermonthica</name>
    <name type="common">Purple witchweed</name>
    <name type="synonym">Buchnera hermonthica</name>
    <dbReference type="NCBI Taxonomy" id="68872"/>
    <lineage>
        <taxon>Eukaryota</taxon>
        <taxon>Viridiplantae</taxon>
        <taxon>Streptophyta</taxon>
        <taxon>Embryophyta</taxon>
        <taxon>Tracheophyta</taxon>
        <taxon>Spermatophyta</taxon>
        <taxon>Magnoliopsida</taxon>
        <taxon>eudicotyledons</taxon>
        <taxon>Gunneridae</taxon>
        <taxon>Pentapetalae</taxon>
        <taxon>asterids</taxon>
        <taxon>lamiids</taxon>
        <taxon>Lamiales</taxon>
        <taxon>Orobanchaceae</taxon>
        <taxon>Buchnereae</taxon>
        <taxon>Striga</taxon>
    </lineage>
</organism>
<name>A0A9N7N8A4_STRHE</name>
<protein>
    <submittedName>
        <fullName evidence="4">Protein SMG7L</fullName>
    </submittedName>
</protein>
<evidence type="ECO:0000313" key="5">
    <source>
        <dbReference type="Proteomes" id="UP001153555"/>
    </source>
</evidence>
<dbReference type="GO" id="GO:0070034">
    <property type="term" value="F:telomerase RNA binding"/>
    <property type="evidence" value="ECO:0007669"/>
    <property type="project" value="TreeGrafter"/>
</dbReference>
<evidence type="ECO:0000259" key="3">
    <source>
        <dbReference type="Pfam" id="PF10374"/>
    </source>
</evidence>